<dbReference type="EMBL" id="BAAAOR010000007">
    <property type="protein sequence ID" value="GAA1508141.1"/>
    <property type="molecule type" value="Genomic_DNA"/>
</dbReference>
<proteinExistence type="predicted"/>
<feature type="transmembrane region" description="Helical" evidence="1">
    <location>
        <begin position="35"/>
        <end position="54"/>
    </location>
</feature>
<evidence type="ECO:0000313" key="3">
    <source>
        <dbReference type="Proteomes" id="UP001500842"/>
    </source>
</evidence>
<dbReference type="Proteomes" id="UP001500842">
    <property type="component" value="Unassembled WGS sequence"/>
</dbReference>
<keyword evidence="1" id="KW-1133">Transmembrane helix</keyword>
<organism evidence="2 3">
    <name type="scientific">Nocardioides humi</name>
    <dbReference type="NCBI Taxonomy" id="449461"/>
    <lineage>
        <taxon>Bacteria</taxon>
        <taxon>Bacillati</taxon>
        <taxon>Actinomycetota</taxon>
        <taxon>Actinomycetes</taxon>
        <taxon>Propionibacteriales</taxon>
        <taxon>Nocardioidaceae</taxon>
        <taxon>Nocardioides</taxon>
    </lineage>
</organism>
<feature type="transmembrane region" description="Helical" evidence="1">
    <location>
        <begin position="6"/>
        <end position="28"/>
    </location>
</feature>
<sequence length="192" mass="20517">MVVAGFIVASEIGFWVLLGAGLALRYLVRRRRASTVVLALIPVLDVVLVGAVAVDLHRGAEAGTPHGLAGVYLGFSVAFGPALVRWADIRFAHRFAGGPAPVKPAKGSPERMAATWREWVRVVAAAAIASVVLLGLILLVADHDQASALTGWVIRAWVIVGLWLVFGPLWELPTSRRRDQREGARASSRSSS</sequence>
<evidence type="ECO:0008006" key="4">
    <source>
        <dbReference type="Google" id="ProtNLM"/>
    </source>
</evidence>
<accession>A0ABN1ZZK9</accession>
<feature type="transmembrane region" description="Helical" evidence="1">
    <location>
        <begin position="152"/>
        <end position="172"/>
    </location>
</feature>
<comment type="caution">
    <text evidence="2">The sequence shown here is derived from an EMBL/GenBank/DDBJ whole genome shotgun (WGS) entry which is preliminary data.</text>
</comment>
<evidence type="ECO:0000256" key="1">
    <source>
        <dbReference type="SAM" id="Phobius"/>
    </source>
</evidence>
<keyword evidence="1" id="KW-0812">Transmembrane</keyword>
<reference evidence="2 3" key="1">
    <citation type="journal article" date="2019" name="Int. J. Syst. Evol. Microbiol.">
        <title>The Global Catalogue of Microorganisms (GCM) 10K type strain sequencing project: providing services to taxonomists for standard genome sequencing and annotation.</title>
        <authorList>
            <consortium name="The Broad Institute Genomics Platform"/>
            <consortium name="The Broad Institute Genome Sequencing Center for Infectious Disease"/>
            <person name="Wu L."/>
            <person name="Ma J."/>
        </authorList>
    </citation>
    <scope>NUCLEOTIDE SEQUENCE [LARGE SCALE GENOMIC DNA]</scope>
    <source>
        <strain evidence="2 3">JCM 14942</strain>
    </source>
</reference>
<protein>
    <recommendedName>
        <fullName evidence="4">Integral membrane protein</fullName>
    </recommendedName>
</protein>
<keyword evidence="1" id="KW-0472">Membrane</keyword>
<evidence type="ECO:0000313" key="2">
    <source>
        <dbReference type="EMBL" id="GAA1508141.1"/>
    </source>
</evidence>
<dbReference type="RefSeq" id="WP_141004923.1">
    <property type="nucleotide sequence ID" value="NZ_BAAAOR010000007.1"/>
</dbReference>
<keyword evidence="3" id="KW-1185">Reference proteome</keyword>
<feature type="transmembrane region" description="Helical" evidence="1">
    <location>
        <begin position="66"/>
        <end position="84"/>
    </location>
</feature>
<feature type="transmembrane region" description="Helical" evidence="1">
    <location>
        <begin position="119"/>
        <end position="140"/>
    </location>
</feature>
<name>A0ABN1ZZK9_9ACTN</name>
<gene>
    <name evidence="2" type="ORF">GCM10009788_10360</name>
</gene>